<dbReference type="Proteomes" id="UP001431783">
    <property type="component" value="Unassembled WGS sequence"/>
</dbReference>
<gene>
    <name evidence="1" type="ORF">WA026_001385</name>
</gene>
<dbReference type="AlphaFoldDB" id="A0AAW1UKD7"/>
<sequence length="91" mass="10778">MKVCHPINGNFASFLQNKHHGKHLGKHCRINEEGNPMRGYLSRNNQHTYRENSPESRCSKFGGQFKDWMRHHPSLRHHWKAHNQGPHHPQN</sequence>
<accession>A0AAW1UKD7</accession>
<organism evidence="1 2">
    <name type="scientific">Henosepilachna vigintioctopunctata</name>
    <dbReference type="NCBI Taxonomy" id="420089"/>
    <lineage>
        <taxon>Eukaryota</taxon>
        <taxon>Metazoa</taxon>
        <taxon>Ecdysozoa</taxon>
        <taxon>Arthropoda</taxon>
        <taxon>Hexapoda</taxon>
        <taxon>Insecta</taxon>
        <taxon>Pterygota</taxon>
        <taxon>Neoptera</taxon>
        <taxon>Endopterygota</taxon>
        <taxon>Coleoptera</taxon>
        <taxon>Polyphaga</taxon>
        <taxon>Cucujiformia</taxon>
        <taxon>Coccinelloidea</taxon>
        <taxon>Coccinellidae</taxon>
        <taxon>Epilachninae</taxon>
        <taxon>Epilachnini</taxon>
        <taxon>Henosepilachna</taxon>
    </lineage>
</organism>
<proteinExistence type="predicted"/>
<protein>
    <submittedName>
        <fullName evidence="1">Uncharacterized protein</fullName>
    </submittedName>
</protein>
<comment type="caution">
    <text evidence="1">The sequence shown here is derived from an EMBL/GenBank/DDBJ whole genome shotgun (WGS) entry which is preliminary data.</text>
</comment>
<evidence type="ECO:0000313" key="1">
    <source>
        <dbReference type="EMBL" id="KAK9883193.1"/>
    </source>
</evidence>
<name>A0AAW1UKD7_9CUCU</name>
<keyword evidence="2" id="KW-1185">Reference proteome</keyword>
<reference evidence="1 2" key="1">
    <citation type="submission" date="2023-03" db="EMBL/GenBank/DDBJ databases">
        <title>Genome insight into feeding habits of ladybird beetles.</title>
        <authorList>
            <person name="Li H.-S."/>
            <person name="Huang Y.-H."/>
            <person name="Pang H."/>
        </authorList>
    </citation>
    <scope>NUCLEOTIDE SEQUENCE [LARGE SCALE GENOMIC DNA]</scope>
    <source>
        <strain evidence="1">SYSU_2023b</strain>
        <tissue evidence="1">Whole body</tissue>
    </source>
</reference>
<dbReference type="EMBL" id="JARQZJ010000091">
    <property type="protein sequence ID" value="KAK9883193.1"/>
    <property type="molecule type" value="Genomic_DNA"/>
</dbReference>
<evidence type="ECO:0000313" key="2">
    <source>
        <dbReference type="Proteomes" id="UP001431783"/>
    </source>
</evidence>